<dbReference type="RefSeq" id="WP_017865632.1">
    <property type="nucleotide sequence ID" value="NZ_CP021255.1"/>
</dbReference>
<dbReference type="PROSITE" id="PS51257">
    <property type="entry name" value="PROKAR_LIPOPROTEIN"/>
    <property type="match status" value="1"/>
</dbReference>
<evidence type="ECO:0008006" key="4">
    <source>
        <dbReference type="Google" id="ProtNLM"/>
    </source>
</evidence>
<proteinExistence type="predicted"/>
<evidence type="ECO:0000313" key="3">
    <source>
        <dbReference type="Proteomes" id="UP000239867"/>
    </source>
</evidence>
<accession>A0A2L1GN31</accession>
<evidence type="ECO:0000313" key="2">
    <source>
        <dbReference type="EMBL" id="AVD71091.1"/>
    </source>
</evidence>
<reference evidence="2 3" key="1">
    <citation type="journal article" date="2018" name="MBio">
        <title>Insights into the evolution of host association through the isolation and characterization of a novel human periodontal pathobiont, Desulfobulbus oralis.</title>
        <authorList>
            <person name="Cross K.L."/>
            <person name="Chirania P."/>
            <person name="Xiong W."/>
            <person name="Beall C.J."/>
            <person name="Elkins J.G."/>
            <person name="Giannone R.J."/>
            <person name="Griffen A.L."/>
            <person name="Guss A.M."/>
            <person name="Hettich R.L."/>
            <person name="Joshi S.S."/>
            <person name="Mokrzan E.M."/>
            <person name="Martin R.K."/>
            <person name="Zhulin I.B."/>
            <person name="Leys E.J."/>
            <person name="Podar M."/>
        </authorList>
    </citation>
    <scope>NUCLEOTIDE SEQUENCE [LARGE SCALE GENOMIC DNA]</scope>
    <source>
        <strain evidence="2 3">ORNL</strain>
    </source>
</reference>
<feature type="chain" id="PRO_5014914745" description="Outer-membrane lipoprotein LolB" evidence="1">
    <location>
        <begin position="26"/>
        <end position="273"/>
    </location>
</feature>
<dbReference type="AlphaFoldDB" id="A0A2L1GN31"/>
<name>A0A2L1GN31_9BACT</name>
<dbReference type="EMBL" id="CP021255">
    <property type="protein sequence ID" value="AVD71091.1"/>
    <property type="molecule type" value="Genomic_DNA"/>
</dbReference>
<feature type="signal peptide" evidence="1">
    <location>
        <begin position="1"/>
        <end position="25"/>
    </location>
</feature>
<dbReference type="Proteomes" id="UP000239867">
    <property type="component" value="Chromosome"/>
</dbReference>
<keyword evidence="3" id="KW-1185">Reference proteome</keyword>
<sequence length="273" mass="30401">MKPSLSRSPVLTLLAGLLALLSACASPNLPKTVALEPPEQRQALARLMTMSRQPQPSSVETGYQLSWQILGQSGRLEVQLQMDAPDLLRFTALDPLGRTLYLAVADGRKFALIDNRAASVQRGLVNGRVWRELVPEPLKVQDVVALLAGRLERVPAFGVRAEQNPEHNGYWFSWDHPGLSHRVLVDKKTGLMARHLLLENEGGKTGILLDLRYIDYDQDRGSGYFWPRTTEVQGSLVKGSLRLARSGPLSFDPLPLSTFHPDIPPHFKVQELY</sequence>
<keyword evidence="1" id="KW-0732">Signal</keyword>
<dbReference type="OrthoDB" id="5432267at2"/>
<protein>
    <recommendedName>
        <fullName evidence="4">Outer-membrane lipoprotein LolB</fullName>
    </recommendedName>
</protein>
<evidence type="ECO:0000256" key="1">
    <source>
        <dbReference type="SAM" id="SignalP"/>
    </source>
</evidence>
<dbReference type="KEGG" id="deo:CAY53_06005"/>
<gene>
    <name evidence="2" type="ORF">CAY53_06005</name>
</gene>
<organism evidence="2 3">
    <name type="scientific">Desulfobulbus oralis</name>
    <dbReference type="NCBI Taxonomy" id="1986146"/>
    <lineage>
        <taxon>Bacteria</taxon>
        <taxon>Pseudomonadati</taxon>
        <taxon>Thermodesulfobacteriota</taxon>
        <taxon>Desulfobulbia</taxon>
        <taxon>Desulfobulbales</taxon>
        <taxon>Desulfobulbaceae</taxon>
        <taxon>Desulfobulbus</taxon>
    </lineage>
</organism>